<dbReference type="InterPro" id="IPR036864">
    <property type="entry name" value="Zn2-C6_fun-type_DNA-bd_sf"/>
</dbReference>
<evidence type="ECO:0000256" key="2">
    <source>
        <dbReference type="ARBA" id="ARBA00023242"/>
    </source>
</evidence>
<accession>A0A4P6XFU1</accession>
<dbReference type="STRING" id="2163413.A0A4P6XFU1"/>
<reference evidence="6" key="1">
    <citation type="submission" date="2019-03" db="EMBL/GenBank/DDBJ databases">
        <title>Snf2 controls pulcherriminic acid biosynthesis and connects pigmentation and antifungal activity of the yeast Metschnikowia pulcherrima.</title>
        <authorList>
            <person name="Gore-Lloyd D."/>
            <person name="Sumann I."/>
            <person name="Brachmann A.O."/>
            <person name="Schneeberger K."/>
            <person name="Ortiz-Merino R.A."/>
            <person name="Moreno-Beltran M."/>
            <person name="Schlaefli M."/>
            <person name="Kirner P."/>
            <person name="Santos Kron A."/>
            <person name="Wolfe K.H."/>
            <person name="Piel J."/>
            <person name="Ahrens C.H."/>
            <person name="Henk D."/>
            <person name="Freimoser F.M."/>
        </authorList>
    </citation>
    <scope>NUCLEOTIDE SEQUENCE [LARGE SCALE GENOMIC DNA]</scope>
    <source>
        <strain evidence="6">APC 1.2</strain>
    </source>
</reference>
<evidence type="ECO:0000256" key="3">
    <source>
        <dbReference type="SAM" id="MobiDB-lite"/>
    </source>
</evidence>
<dbReference type="SUPFAM" id="SSF57701">
    <property type="entry name" value="Zn2/Cys6 DNA-binding domain"/>
    <property type="match status" value="1"/>
</dbReference>
<dbReference type="InterPro" id="IPR021858">
    <property type="entry name" value="Fun_TF"/>
</dbReference>
<dbReference type="Gene3D" id="4.10.240.10">
    <property type="entry name" value="Zn(2)-C6 fungal-type DNA-binding domain"/>
    <property type="match status" value="1"/>
</dbReference>
<dbReference type="AlphaFoldDB" id="A0A4P6XFU1"/>
<gene>
    <name evidence="5" type="primary">MPUL0A08790</name>
    <name evidence="5" type="ORF">METSCH_A08790</name>
</gene>
<dbReference type="Pfam" id="PF11951">
    <property type="entry name" value="Fungal_trans_2"/>
    <property type="match status" value="1"/>
</dbReference>
<sequence>MVAAETSTLMNLEHTQKQEEKNAPKPKSKSRSGCLTCKSRRLKCDEMKPFCLNCLKKKIKCGGYATRFKWRLFNDAQDASSDSGPQKRKRSRDNLSYPTKPSTMSASSSVRSDMSPWLDMGHSQRRSVGSQTPQDVETPTETLLLKEHLELTSLSVLGKSTKEIKLENDLLAKGINPDTYYDDEPYTGKVKKMRRSYSSNEIINHAVPQSLQRSYSTSSPQASEVANFRSEFRSMAGLHSLAEAAVDEISARTPEGNLHVGLDQSPGFEFAKPHSPRIAELTQTPKSWQLQHVPQSPADIAPPNVTEAISDLNLTPSLSALFNFVFTNPDHARGDAIPLGNMGLNLPDSALSPLDLSSAHMSQFPSHSPDVRRSSIANSETENVKGSDKSRNSSSLLNDVGSQLIRLESRSPSISSLGSSESLLKTSEHQQILYLYSTYTCGIMSIKSGVSENPWRNIYLPLAGEYSYLFNSIASMTLFHLAGNARLRENSLALRSKGYFYMKKCILELATGLSRLENGEMSDDHLPADVALATCLNLAVSESWDTHTSSGIAHLKGAKSMIQKVLSIITQYSSNHSKHRSISRDDNYKKKLVLVTDEEWRKMEEPPSVCTGDALSVVNDLFIPKNIQLLFNEWIYFEVLSQMTSYSGHDDKGIDLVATITHAIQTNQKKKMDIKELKSEGSSPESVRLLGSSDQMRQGFSFFENLDTMLQNKECVDPLLGCAQSLFLIMGKVANLISKVRKSQEHDKKARNTLANITLASELKRQLTDWKPSVSTSAAGMMNQESEDASWDLYSCVSTAEAYRYATLLYLHEAVPEVPLISSHQLAEKVFVLLASIPSTSNLYIVHIFPLLVSSCEALPGEEREWCEARWALLVERIWIGNIDRAFEVVKEVWRRKDEYNRNVSRDVNENKADSGLDFDDARNISAHLQEVVAAMRRKPSADEKGITSKLHWSSVMREWGWEVLLA</sequence>
<dbReference type="CDD" id="cd00067">
    <property type="entry name" value="GAL4"/>
    <property type="match status" value="1"/>
</dbReference>
<protein>
    <submittedName>
        <fullName evidence="5">Zn(2)-Cys(6) binuclear cluster domain-containing protein</fullName>
    </submittedName>
</protein>
<organism evidence="5 6">
    <name type="scientific">Metschnikowia aff. pulcherrima</name>
    <dbReference type="NCBI Taxonomy" id="2163413"/>
    <lineage>
        <taxon>Eukaryota</taxon>
        <taxon>Fungi</taxon>
        <taxon>Dikarya</taxon>
        <taxon>Ascomycota</taxon>
        <taxon>Saccharomycotina</taxon>
        <taxon>Pichiomycetes</taxon>
        <taxon>Metschnikowiaceae</taxon>
        <taxon>Metschnikowia</taxon>
    </lineage>
</organism>
<keyword evidence="2" id="KW-0539">Nucleus</keyword>
<dbReference type="Pfam" id="PF00172">
    <property type="entry name" value="Zn_clus"/>
    <property type="match status" value="1"/>
</dbReference>
<dbReference type="InterPro" id="IPR001138">
    <property type="entry name" value="Zn2Cys6_DnaBD"/>
</dbReference>
<feature type="compositionally biased region" description="Polar residues" evidence="3">
    <location>
        <begin position="126"/>
        <end position="135"/>
    </location>
</feature>
<dbReference type="PROSITE" id="PS00463">
    <property type="entry name" value="ZN2_CY6_FUNGAL_1"/>
    <property type="match status" value="1"/>
</dbReference>
<feature type="compositionally biased region" description="Polar residues" evidence="3">
    <location>
        <begin position="1"/>
        <end position="10"/>
    </location>
</feature>
<dbReference type="GO" id="GO:0005634">
    <property type="term" value="C:nucleus"/>
    <property type="evidence" value="ECO:0007669"/>
    <property type="project" value="UniProtKB-SubCell"/>
</dbReference>
<feature type="compositionally biased region" description="Low complexity" evidence="3">
    <location>
        <begin position="102"/>
        <end position="115"/>
    </location>
</feature>
<dbReference type="GO" id="GO:0045944">
    <property type="term" value="P:positive regulation of transcription by RNA polymerase II"/>
    <property type="evidence" value="ECO:0007669"/>
    <property type="project" value="TreeGrafter"/>
</dbReference>
<dbReference type="PROSITE" id="PS50048">
    <property type="entry name" value="ZN2_CY6_FUNGAL_2"/>
    <property type="match status" value="1"/>
</dbReference>
<dbReference type="EMBL" id="CP034456">
    <property type="protein sequence ID" value="QBM86242.1"/>
    <property type="molecule type" value="Genomic_DNA"/>
</dbReference>
<name>A0A4P6XFU1_9ASCO</name>
<dbReference type="GO" id="GO:0008270">
    <property type="term" value="F:zinc ion binding"/>
    <property type="evidence" value="ECO:0007669"/>
    <property type="project" value="InterPro"/>
</dbReference>
<dbReference type="GO" id="GO:0000981">
    <property type="term" value="F:DNA-binding transcription factor activity, RNA polymerase II-specific"/>
    <property type="evidence" value="ECO:0007669"/>
    <property type="project" value="InterPro"/>
</dbReference>
<evidence type="ECO:0000313" key="6">
    <source>
        <dbReference type="Proteomes" id="UP000292447"/>
    </source>
</evidence>
<feature type="region of interest" description="Disordered" evidence="3">
    <location>
        <begin position="359"/>
        <end position="396"/>
    </location>
</feature>
<comment type="subcellular location">
    <subcellularLocation>
        <location evidence="1">Nucleus</location>
    </subcellularLocation>
</comment>
<feature type="compositionally biased region" description="Basic and acidic residues" evidence="3">
    <location>
        <begin position="14"/>
        <end position="23"/>
    </location>
</feature>
<feature type="domain" description="Zn(2)-C6 fungal-type" evidence="4">
    <location>
        <begin position="33"/>
        <end position="61"/>
    </location>
</feature>
<evidence type="ECO:0000313" key="5">
    <source>
        <dbReference type="EMBL" id="QBM86242.1"/>
    </source>
</evidence>
<dbReference type="Proteomes" id="UP000292447">
    <property type="component" value="Chromosome I"/>
</dbReference>
<dbReference type="GO" id="GO:0000976">
    <property type="term" value="F:transcription cis-regulatory region binding"/>
    <property type="evidence" value="ECO:0007669"/>
    <property type="project" value="TreeGrafter"/>
</dbReference>
<proteinExistence type="predicted"/>
<dbReference type="PANTHER" id="PTHR37534">
    <property type="entry name" value="TRANSCRIPTIONAL ACTIVATOR PROTEIN UGA3"/>
    <property type="match status" value="1"/>
</dbReference>
<feature type="compositionally biased region" description="Basic and acidic residues" evidence="3">
    <location>
        <begin position="382"/>
        <end position="391"/>
    </location>
</feature>
<keyword evidence="6" id="KW-1185">Reference proteome</keyword>
<feature type="region of interest" description="Disordered" evidence="3">
    <location>
        <begin position="1"/>
        <end position="33"/>
    </location>
</feature>
<feature type="region of interest" description="Disordered" evidence="3">
    <location>
        <begin position="77"/>
        <end position="136"/>
    </location>
</feature>
<dbReference type="SMART" id="SM00066">
    <property type="entry name" value="GAL4"/>
    <property type="match status" value="1"/>
</dbReference>
<evidence type="ECO:0000256" key="1">
    <source>
        <dbReference type="ARBA" id="ARBA00004123"/>
    </source>
</evidence>
<evidence type="ECO:0000259" key="4">
    <source>
        <dbReference type="PROSITE" id="PS50048"/>
    </source>
</evidence>
<dbReference type="PANTHER" id="PTHR37534:SF15">
    <property type="entry name" value="ZN(II)2CYS6 TRANSCRIPTION FACTOR (EUROFUNG)"/>
    <property type="match status" value="1"/>
</dbReference>